<dbReference type="EMBL" id="BJYT01000010">
    <property type="protein sequence ID" value="GEO10368.1"/>
    <property type="molecule type" value="Genomic_DNA"/>
</dbReference>
<evidence type="ECO:0000256" key="1">
    <source>
        <dbReference type="SAM" id="SignalP"/>
    </source>
</evidence>
<evidence type="ECO:0008006" key="4">
    <source>
        <dbReference type="Google" id="ProtNLM"/>
    </source>
</evidence>
<organism evidence="2 3">
    <name type="scientific">Segetibacter aerophilus</name>
    <dbReference type="NCBI Taxonomy" id="670293"/>
    <lineage>
        <taxon>Bacteria</taxon>
        <taxon>Pseudomonadati</taxon>
        <taxon>Bacteroidota</taxon>
        <taxon>Chitinophagia</taxon>
        <taxon>Chitinophagales</taxon>
        <taxon>Chitinophagaceae</taxon>
        <taxon>Segetibacter</taxon>
    </lineage>
</organism>
<dbReference type="RefSeq" id="WP_147204482.1">
    <property type="nucleotide sequence ID" value="NZ_BJYT01000010.1"/>
</dbReference>
<reference evidence="2 3" key="1">
    <citation type="submission" date="2019-07" db="EMBL/GenBank/DDBJ databases">
        <title>Whole genome shotgun sequence of Segetibacter aerophilus NBRC 106135.</title>
        <authorList>
            <person name="Hosoyama A."/>
            <person name="Uohara A."/>
            <person name="Ohji S."/>
            <person name="Ichikawa N."/>
        </authorList>
    </citation>
    <scope>NUCLEOTIDE SEQUENCE [LARGE SCALE GENOMIC DNA]</scope>
    <source>
        <strain evidence="2 3">NBRC 106135</strain>
    </source>
</reference>
<accession>A0A512BEI8</accession>
<dbReference type="Proteomes" id="UP000321513">
    <property type="component" value="Unassembled WGS sequence"/>
</dbReference>
<protein>
    <recommendedName>
        <fullName evidence="4">Tetratricopeptide repeat protein</fullName>
    </recommendedName>
</protein>
<dbReference type="OrthoDB" id="1150971at2"/>
<feature type="chain" id="PRO_5022170808" description="Tetratricopeptide repeat protein" evidence="1">
    <location>
        <begin position="22"/>
        <end position="212"/>
    </location>
</feature>
<evidence type="ECO:0000313" key="3">
    <source>
        <dbReference type="Proteomes" id="UP000321513"/>
    </source>
</evidence>
<keyword evidence="1" id="KW-0732">Signal</keyword>
<proteinExistence type="predicted"/>
<sequence>MKTFILSVALLVSAHSLFAQSARYEQTMKTNLAKFDSLKNPDDYVSLAASFERIADAEKTQWLPYYYAALSHILRGFSDTKANKDEVAEKADALIAKAETIEPKNSEIFLLKSMSATLKMLVDPATRWQQYGASVNSNREMAKQLEPNNPRVYFLEGQNLFGTPKEFGGGKDKAKPLFEKSLELFKTYKPAGSLYPNWGEKSTEQMLEQSKS</sequence>
<dbReference type="AlphaFoldDB" id="A0A512BEI8"/>
<gene>
    <name evidence="2" type="ORF">SAE01_28640</name>
</gene>
<name>A0A512BEI8_9BACT</name>
<comment type="caution">
    <text evidence="2">The sequence shown here is derived from an EMBL/GenBank/DDBJ whole genome shotgun (WGS) entry which is preliminary data.</text>
</comment>
<feature type="signal peptide" evidence="1">
    <location>
        <begin position="1"/>
        <end position="21"/>
    </location>
</feature>
<keyword evidence="3" id="KW-1185">Reference proteome</keyword>
<evidence type="ECO:0000313" key="2">
    <source>
        <dbReference type="EMBL" id="GEO10368.1"/>
    </source>
</evidence>